<dbReference type="PANTHER" id="PTHR43211">
    <property type="entry name" value="FUMARYLACETOACETATE HYDROLASE"/>
    <property type="match status" value="1"/>
</dbReference>
<gene>
    <name evidence="3" type="ORF">GCM10025791_23020</name>
</gene>
<evidence type="ECO:0000259" key="2">
    <source>
        <dbReference type="Pfam" id="PF18288"/>
    </source>
</evidence>
<evidence type="ECO:0000313" key="3">
    <source>
        <dbReference type="EMBL" id="GAA4943565.1"/>
    </source>
</evidence>
<feature type="domain" description="Fumarylacetoacetase-like C-terminal" evidence="1">
    <location>
        <begin position="88"/>
        <end position="322"/>
    </location>
</feature>
<comment type="caution">
    <text evidence="3">The sequence shown here is derived from an EMBL/GenBank/DDBJ whole genome shotgun (WGS) entry which is preliminary data.</text>
</comment>
<keyword evidence="4" id="KW-1185">Reference proteome</keyword>
<dbReference type="InterPro" id="IPR036663">
    <property type="entry name" value="Fumarylacetoacetase_C_sf"/>
</dbReference>
<dbReference type="SUPFAM" id="SSF56529">
    <property type="entry name" value="FAH"/>
    <property type="match status" value="1"/>
</dbReference>
<evidence type="ECO:0000313" key="4">
    <source>
        <dbReference type="Proteomes" id="UP001409585"/>
    </source>
</evidence>
<reference evidence="4" key="1">
    <citation type="journal article" date="2019" name="Int. J. Syst. Evol. Microbiol.">
        <title>The Global Catalogue of Microorganisms (GCM) 10K type strain sequencing project: providing services to taxonomists for standard genome sequencing and annotation.</title>
        <authorList>
            <consortium name="The Broad Institute Genomics Platform"/>
            <consortium name="The Broad Institute Genome Sequencing Center for Infectious Disease"/>
            <person name="Wu L."/>
            <person name="Ma J."/>
        </authorList>
    </citation>
    <scope>NUCLEOTIDE SEQUENCE [LARGE SCALE GENOMIC DNA]</scope>
    <source>
        <strain evidence="4">JCM 19134</strain>
    </source>
</reference>
<dbReference type="Proteomes" id="UP001409585">
    <property type="component" value="Unassembled WGS sequence"/>
</dbReference>
<dbReference type="EMBL" id="BAABLX010000017">
    <property type="protein sequence ID" value="GAA4943565.1"/>
    <property type="molecule type" value="Genomic_DNA"/>
</dbReference>
<protein>
    <submittedName>
        <fullName evidence="3">Fumarylacetoacetate hydrolase family protein</fullName>
    </submittedName>
</protein>
<dbReference type="RefSeq" id="WP_345421899.1">
    <property type="nucleotide sequence ID" value="NZ_AP031496.1"/>
</dbReference>
<dbReference type="GO" id="GO:0016787">
    <property type="term" value="F:hydrolase activity"/>
    <property type="evidence" value="ECO:0007669"/>
    <property type="project" value="UniProtKB-KW"/>
</dbReference>
<dbReference type="Gene3D" id="3.90.850.10">
    <property type="entry name" value="Fumarylacetoacetase-like, C-terminal domain"/>
    <property type="match status" value="1"/>
</dbReference>
<dbReference type="PANTHER" id="PTHR43211:SF1">
    <property type="entry name" value="BLL6422 PROTEIN"/>
    <property type="match status" value="1"/>
</dbReference>
<organism evidence="3 4">
    <name type="scientific">Halioxenophilus aromaticivorans</name>
    <dbReference type="NCBI Taxonomy" id="1306992"/>
    <lineage>
        <taxon>Bacteria</taxon>
        <taxon>Pseudomonadati</taxon>
        <taxon>Pseudomonadota</taxon>
        <taxon>Gammaproteobacteria</taxon>
        <taxon>Alteromonadales</taxon>
        <taxon>Alteromonadaceae</taxon>
        <taxon>Halioxenophilus</taxon>
    </lineage>
</organism>
<dbReference type="InterPro" id="IPR041072">
    <property type="entry name" value="FAA_hydro_N"/>
</dbReference>
<feature type="domain" description="Fumarylacetoacetase N-terminal" evidence="2">
    <location>
        <begin position="1"/>
        <end position="78"/>
    </location>
</feature>
<keyword evidence="3" id="KW-0378">Hydrolase</keyword>
<evidence type="ECO:0000259" key="1">
    <source>
        <dbReference type="Pfam" id="PF01557"/>
    </source>
</evidence>
<name>A0AAV3U2Q4_9ALTE</name>
<dbReference type="Pfam" id="PF18288">
    <property type="entry name" value="FAA_hydro_N_2"/>
    <property type="match status" value="1"/>
</dbReference>
<accession>A0AAV3U2Q4</accession>
<dbReference type="InterPro" id="IPR011234">
    <property type="entry name" value="Fumarylacetoacetase-like_C"/>
</dbReference>
<sequence>MKFASLANGTRDGLPVLVNRALTQAVAINHLAPSLRELLENWQQHHSELTALGDELEAGKLSAAISFNPQEVLAPLPRAWQWLDGSLFLNHGELMQKAFHLEPIADADTIPLVYQGASDDLKGPGHAIECPSVEHGIDFEGEFAVIVDEVPMGTGADNALDYVRLIMLVNDVSLRALAPREMKTGFGFVQAKPATSFSAVAITPDELGDAWRNGRVCLPLHMRWNEQWFGHPNGEEMHFGFHQLISHAAATRTLSAGTIIGSGTVSTQDRSAGSACISERRALDVIEHGEIRTPFMQPGDRVQIYTELANGEKPFGAIDQRVALV</sequence>
<dbReference type="AlphaFoldDB" id="A0AAV3U2Q4"/>
<dbReference type="Pfam" id="PF01557">
    <property type="entry name" value="FAA_hydrolase"/>
    <property type="match status" value="1"/>
</dbReference>
<proteinExistence type="predicted"/>